<dbReference type="Pfam" id="PF07690">
    <property type="entry name" value="MFS_1"/>
    <property type="match status" value="1"/>
</dbReference>
<dbReference type="InterPro" id="IPR036259">
    <property type="entry name" value="MFS_trans_sf"/>
</dbReference>
<dbReference type="EMBL" id="SLXK01000009">
    <property type="protein sequence ID" value="TCP29592.1"/>
    <property type="molecule type" value="Genomic_DNA"/>
</dbReference>
<organism evidence="10 11">
    <name type="scientific">Scopulibacillus darangshiensis</name>
    <dbReference type="NCBI Taxonomy" id="442528"/>
    <lineage>
        <taxon>Bacteria</taxon>
        <taxon>Bacillati</taxon>
        <taxon>Bacillota</taxon>
        <taxon>Bacilli</taxon>
        <taxon>Bacillales</taxon>
        <taxon>Sporolactobacillaceae</taxon>
        <taxon>Scopulibacillus</taxon>
    </lineage>
</organism>
<evidence type="ECO:0000256" key="8">
    <source>
        <dbReference type="SAM" id="Phobius"/>
    </source>
</evidence>
<accession>A0A4R2P4C4</accession>
<dbReference type="PROSITE" id="PS50850">
    <property type="entry name" value="MFS"/>
    <property type="match status" value="1"/>
</dbReference>
<dbReference type="PIRSF" id="PIRSF002808">
    <property type="entry name" value="Hexose_phosphate_transp"/>
    <property type="match status" value="1"/>
</dbReference>
<keyword evidence="4 8" id="KW-0812">Transmembrane</keyword>
<evidence type="ECO:0000256" key="2">
    <source>
        <dbReference type="ARBA" id="ARBA00022448"/>
    </source>
</evidence>
<gene>
    <name evidence="10" type="ORF">EV207_10946</name>
</gene>
<dbReference type="RefSeq" id="WP_132745588.1">
    <property type="nucleotide sequence ID" value="NZ_SLXK01000009.1"/>
</dbReference>
<feature type="transmembrane region" description="Helical" evidence="8">
    <location>
        <begin position="371"/>
        <end position="391"/>
    </location>
</feature>
<feature type="transmembrane region" description="Helical" evidence="8">
    <location>
        <begin position="106"/>
        <end position="127"/>
    </location>
</feature>
<feature type="transmembrane region" description="Helical" evidence="8">
    <location>
        <begin position="238"/>
        <end position="259"/>
    </location>
</feature>
<dbReference type="Gene3D" id="1.20.1250.20">
    <property type="entry name" value="MFS general substrate transporter like domains"/>
    <property type="match status" value="2"/>
</dbReference>
<evidence type="ECO:0000259" key="9">
    <source>
        <dbReference type="PROSITE" id="PS50850"/>
    </source>
</evidence>
<evidence type="ECO:0000256" key="7">
    <source>
        <dbReference type="SAM" id="MobiDB-lite"/>
    </source>
</evidence>
<feature type="transmembrane region" description="Helical" evidence="8">
    <location>
        <begin position="171"/>
        <end position="189"/>
    </location>
</feature>
<feature type="transmembrane region" description="Helical" evidence="8">
    <location>
        <begin position="81"/>
        <end position="100"/>
    </location>
</feature>
<feature type="transmembrane region" description="Helical" evidence="8">
    <location>
        <begin position="12"/>
        <end position="28"/>
    </location>
</feature>
<dbReference type="GO" id="GO:0005886">
    <property type="term" value="C:plasma membrane"/>
    <property type="evidence" value="ECO:0007669"/>
    <property type="project" value="UniProtKB-SubCell"/>
</dbReference>
<dbReference type="AlphaFoldDB" id="A0A4R2P4C4"/>
<evidence type="ECO:0000256" key="4">
    <source>
        <dbReference type="ARBA" id="ARBA00022692"/>
    </source>
</evidence>
<evidence type="ECO:0000256" key="3">
    <source>
        <dbReference type="ARBA" id="ARBA00022475"/>
    </source>
</evidence>
<dbReference type="PANTHER" id="PTHR11662:SF399">
    <property type="entry name" value="FI19708P1-RELATED"/>
    <property type="match status" value="1"/>
</dbReference>
<feature type="domain" description="Major facilitator superfamily (MFS) profile" evidence="9">
    <location>
        <begin position="15"/>
        <end position="419"/>
    </location>
</feature>
<dbReference type="InterPro" id="IPR011701">
    <property type="entry name" value="MFS"/>
</dbReference>
<evidence type="ECO:0000313" key="10">
    <source>
        <dbReference type="EMBL" id="TCP29592.1"/>
    </source>
</evidence>
<feature type="region of interest" description="Disordered" evidence="7">
    <location>
        <begin position="198"/>
        <end position="217"/>
    </location>
</feature>
<feature type="transmembrane region" description="Helical" evidence="8">
    <location>
        <begin position="271"/>
        <end position="296"/>
    </location>
</feature>
<sequence>MNATHKKIRKITITTVVILFTAWLVDYIDRFLITIALPSISDDFGLSAFQQGLVLSTFYFSYALMQIPGGFLADKFGAKKIMAIGMVGWSVFTAATGLAFSYVTLLAARLLFGVAEGIFPAASYKAIAERTTRKKRMTVQGFTMSSNQLGGALGTLVGAPIIVWIGWQHTFLAFAVLGVLMSLALVMFLPRKLTAEEASHGETEGSQEETNDGGVSNHKVEDLGIQVSNRDLLKSWTMWRFFFMFMGYNIVQLGIVTWMPTYLIKEKHVSLAATGVLSSIPSLIAIFATILGGWLFDRYFHRHHRRMIVPLSVITAIFLFFMLSADTVTQFVVFESLGIFCSTLCFMPIFGMPMRMLSSAVAGVGNSMVSFGGQVSGIITPMIIGALVQAFSYEVGFGFLIFGAALTAVCSLSLPETQQGFQKAISKNIGLKGTKAG</sequence>
<feature type="transmembrane region" description="Helical" evidence="8">
    <location>
        <begin position="148"/>
        <end position="165"/>
    </location>
</feature>
<dbReference type="SUPFAM" id="SSF103473">
    <property type="entry name" value="MFS general substrate transporter"/>
    <property type="match status" value="1"/>
</dbReference>
<dbReference type="InterPro" id="IPR020846">
    <property type="entry name" value="MFS_dom"/>
</dbReference>
<keyword evidence="3" id="KW-1003">Cell membrane</keyword>
<protein>
    <submittedName>
        <fullName evidence="10">Sugar phosphate permease</fullName>
    </submittedName>
</protein>
<comment type="caution">
    <text evidence="10">The sequence shown here is derived from an EMBL/GenBank/DDBJ whole genome shotgun (WGS) entry which is preliminary data.</text>
</comment>
<dbReference type="InterPro" id="IPR000849">
    <property type="entry name" value="Sugar_P_transporter"/>
</dbReference>
<feature type="transmembrane region" description="Helical" evidence="8">
    <location>
        <begin position="308"/>
        <end position="325"/>
    </location>
</feature>
<evidence type="ECO:0000256" key="1">
    <source>
        <dbReference type="ARBA" id="ARBA00004651"/>
    </source>
</evidence>
<feature type="transmembrane region" description="Helical" evidence="8">
    <location>
        <begin position="397"/>
        <end position="414"/>
    </location>
</feature>
<evidence type="ECO:0000256" key="6">
    <source>
        <dbReference type="ARBA" id="ARBA00023136"/>
    </source>
</evidence>
<evidence type="ECO:0000256" key="5">
    <source>
        <dbReference type="ARBA" id="ARBA00022989"/>
    </source>
</evidence>
<keyword evidence="6 8" id="KW-0472">Membrane</keyword>
<reference evidence="10 11" key="1">
    <citation type="submission" date="2019-03" db="EMBL/GenBank/DDBJ databases">
        <title>Genomic Encyclopedia of Type Strains, Phase IV (KMG-IV): sequencing the most valuable type-strain genomes for metagenomic binning, comparative biology and taxonomic classification.</title>
        <authorList>
            <person name="Goeker M."/>
        </authorList>
    </citation>
    <scope>NUCLEOTIDE SEQUENCE [LARGE SCALE GENOMIC DNA]</scope>
    <source>
        <strain evidence="10 11">DSM 19377</strain>
    </source>
</reference>
<dbReference type="Proteomes" id="UP000295416">
    <property type="component" value="Unassembled WGS sequence"/>
</dbReference>
<comment type="subcellular location">
    <subcellularLocation>
        <location evidence="1">Cell membrane</location>
        <topology evidence="1">Multi-pass membrane protein</topology>
    </subcellularLocation>
</comment>
<dbReference type="OrthoDB" id="9773404at2"/>
<keyword evidence="2" id="KW-0813">Transport</keyword>
<dbReference type="PANTHER" id="PTHR11662">
    <property type="entry name" value="SOLUTE CARRIER FAMILY 17"/>
    <property type="match status" value="1"/>
</dbReference>
<proteinExistence type="predicted"/>
<dbReference type="CDD" id="cd17319">
    <property type="entry name" value="MFS_ExuT_GudP_like"/>
    <property type="match status" value="1"/>
</dbReference>
<feature type="transmembrane region" description="Helical" evidence="8">
    <location>
        <begin position="48"/>
        <end position="69"/>
    </location>
</feature>
<keyword evidence="5 8" id="KW-1133">Transmembrane helix</keyword>
<dbReference type="GO" id="GO:0022857">
    <property type="term" value="F:transmembrane transporter activity"/>
    <property type="evidence" value="ECO:0007669"/>
    <property type="project" value="InterPro"/>
</dbReference>
<dbReference type="InterPro" id="IPR050382">
    <property type="entry name" value="MFS_Na/Anion_cotransporter"/>
</dbReference>
<feature type="transmembrane region" description="Helical" evidence="8">
    <location>
        <begin position="331"/>
        <end position="350"/>
    </location>
</feature>
<evidence type="ECO:0000313" key="11">
    <source>
        <dbReference type="Proteomes" id="UP000295416"/>
    </source>
</evidence>
<keyword evidence="11" id="KW-1185">Reference proteome</keyword>
<name>A0A4R2P4C4_9BACL</name>